<dbReference type="AlphaFoldDB" id="A0AAD6T491"/>
<evidence type="ECO:0000313" key="3">
    <source>
        <dbReference type="Proteomes" id="UP001218188"/>
    </source>
</evidence>
<dbReference type="EMBL" id="JARJCM010000029">
    <property type="protein sequence ID" value="KAJ7038927.1"/>
    <property type="molecule type" value="Genomic_DNA"/>
</dbReference>
<gene>
    <name evidence="2" type="ORF">C8F04DRAFT_1179262</name>
</gene>
<proteinExistence type="predicted"/>
<reference evidence="2" key="1">
    <citation type="submission" date="2023-03" db="EMBL/GenBank/DDBJ databases">
        <title>Massive genome expansion in bonnet fungi (Mycena s.s.) driven by repeated elements and novel gene families across ecological guilds.</title>
        <authorList>
            <consortium name="Lawrence Berkeley National Laboratory"/>
            <person name="Harder C.B."/>
            <person name="Miyauchi S."/>
            <person name="Viragh M."/>
            <person name="Kuo A."/>
            <person name="Thoen E."/>
            <person name="Andreopoulos B."/>
            <person name="Lu D."/>
            <person name="Skrede I."/>
            <person name="Drula E."/>
            <person name="Henrissat B."/>
            <person name="Morin E."/>
            <person name="Kohler A."/>
            <person name="Barry K."/>
            <person name="LaButti K."/>
            <person name="Morin E."/>
            <person name="Salamov A."/>
            <person name="Lipzen A."/>
            <person name="Mereny Z."/>
            <person name="Hegedus B."/>
            <person name="Baldrian P."/>
            <person name="Stursova M."/>
            <person name="Weitz H."/>
            <person name="Taylor A."/>
            <person name="Grigoriev I.V."/>
            <person name="Nagy L.G."/>
            <person name="Martin F."/>
            <person name="Kauserud H."/>
        </authorList>
    </citation>
    <scope>NUCLEOTIDE SEQUENCE</scope>
    <source>
        <strain evidence="2">CBHHK200</strain>
    </source>
</reference>
<evidence type="ECO:0000313" key="2">
    <source>
        <dbReference type="EMBL" id="KAJ7038927.1"/>
    </source>
</evidence>
<name>A0AAD6T491_9AGAR</name>
<protein>
    <submittedName>
        <fullName evidence="2">Uncharacterized protein</fullName>
    </submittedName>
</protein>
<feature type="compositionally biased region" description="Basic and acidic residues" evidence="1">
    <location>
        <begin position="65"/>
        <end position="95"/>
    </location>
</feature>
<feature type="region of interest" description="Disordered" evidence="1">
    <location>
        <begin position="62"/>
        <end position="95"/>
    </location>
</feature>
<evidence type="ECO:0000256" key="1">
    <source>
        <dbReference type="SAM" id="MobiDB-lite"/>
    </source>
</evidence>
<comment type="caution">
    <text evidence="2">The sequence shown here is derived from an EMBL/GenBank/DDBJ whole genome shotgun (WGS) entry which is preliminary data.</text>
</comment>
<sequence length="248" mass="28560">MVVQKPEERRIGVCRVEIRNSYTQWLLLRAREPGFEERVPPRVDVCDSETTPPTKFKLYIAPKAGHRERDEPPFSTDFREENRKPEEEATHGPEDHQAVKLRFKNAMVCVGFAGQIIHGALIKTKPLALNCNTEDYRGIHQWSTLPQSLPEVAEHDLTQKYLREHGAMFMSKFLERQPKQEFSLEFSQLIKVFGDRASDTSPNPKQQWISGPDLTLQWVHAKLFYPPENLSTSFSERGKSTVGMVHFG</sequence>
<organism evidence="2 3">
    <name type="scientific">Mycena alexandri</name>
    <dbReference type="NCBI Taxonomy" id="1745969"/>
    <lineage>
        <taxon>Eukaryota</taxon>
        <taxon>Fungi</taxon>
        <taxon>Dikarya</taxon>
        <taxon>Basidiomycota</taxon>
        <taxon>Agaricomycotina</taxon>
        <taxon>Agaricomycetes</taxon>
        <taxon>Agaricomycetidae</taxon>
        <taxon>Agaricales</taxon>
        <taxon>Marasmiineae</taxon>
        <taxon>Mycenaceae</taxon>
        <taxon>Mycena</taxon>
    </lineage>
</organism>
<dbReference type="Proteomes" id="UP001218188">
    <property type="component" value="Unassembled WGS sequence"/>
</dbReference>
<keyword evidence="3" id="KW-1185">Reference proteome</keyword>
<accession>A0AAD6T491</accession>